<dbReference type="PRINTS" id="PR00599">
    <property type="entry name" value="MAPEPTIDASE"/>
</dbReference>
<feature type="binding site" evidence="6">
    <location>
        <position position="172"/>
    </location>
    <ligand>
        <name>a divalent metal cation</name>
        <dbReference type="ChEBI" id="CHEBI:60240"/>
        <label>2</label>
        <note>catalytic</note>
    </ligand>
</feature>
<dbReference type="NCBIfam" id="TIGR00500">
    <property type="entry name" value="met_pdase_I"/>
    <property type="match status" value="1"/>
</dbReference>
<dbReference type="Proteomes" id="UP001597297">
    <property type="component" value="Unassembled WGS sequence"/>
</dbReference>
<keyword evidence="5 6" id="KW-0378">Hydrolase</keyword>
<dbReference type="PROSITE" id="PS00680">
    <property type="entry name" value="MAP_1"/>
    <property type="match status" value="1"/>
</dbReference>
<evidence type="ECO:0000256" key="3">
    <source>
        <dbReference type="ARBA" id="ARBA00022670"/>
    </source>
</evidence>
<dbReference type="RefSeq" id="WP_377094305.1">
    <property type="nucleotide sequence ID" value="NZ_JBHSJM010000001.1"/>
</dbReference>
<comment type="caution">
    <text evidence="9">The sequence shown here is derived from an EMBL/GenBank/DDBJ whole genome shotgun (WGS) entry which is preliminary data.</text>
</comment>
<evidence type="ECO:0000256" key="7">
    <source>
        <dbReference type="RuleBase" id="RU003653"/>
    </source>
</evidence>
<sequence>MNKKIIKKSPSQMKLMRQAGKVASNTLLAVAERITPGITTEDLNQFVHLDTIKQGATPAPLNYQGFPKSICTSRNEVVCHGIPKDNEFLEEGDIINIDLTSLYQGYHGDTSATFFVGKPSAEAKHLVEVAREALTRGIQAARCGSTFGDIGAAIQDFTREEGCTVIERFDGHGIGEHFHEPPWVNHYGMKGSGNTIEEGMTFTIEPVIVLGSQEVQLLEDGWTMITKDGSLAAQFEHTVAITTLGTEILTDRSNKLANCELI</sequence>
<name>A0ABW5DZM8_9BACT</name>
<proteinExistence type="inferred from homology"/>
<dbReference type="CDD" id="cd01086">
    <property type="entry name" value="MetAP1"/>
    <property type="match status" value="1"/>
</dbReference>
<comment type="similarity">
    <text evidence="6">Belongs to the peptidase M24A family. Methionine aminopeptidase type 1 subfamily.</text>
</comment>
<protein>
    <recommendedName>
        <fullName evidence="6 7">Methionine aminopeptidase</fullName>
        <shortName evidence="6">MAP</shortName>
        <shortName evidence="6">MetAP</shortName>
        <ecNumber evidence="6 7">3.4.11.18</ecNumber>
    </recommendedName>
    <alternativeName>
        <fullName evidence="6">Peptidase M</fullName>
    </alternativeName>
</protein>
<dbReference type="InterPro" id="IPR000994">
    <property type="entry name" value="Pept_M24"/>
</dbReference>
<dbReference type="Pfam" id="PF00557">
    <property type="entry name" value="Peptidase_M24"/>
    <property type="match status" value="1"/>
</dbReference>
<evidence type="ECO:0000313" key="9">
    <source>
        <dbReference type="EMBL" id="MFD2275776.1"/>
    </source>
</evidence>
<dbReference type="PANTHER" id="PTHR43330">
    <property type="entry name" value="METHIONINE AMINOPEPTIDASE"/>
    <property type="match status" value="1"/>
</dbReference>
<dbReference type="Gene3D" id="3.90.230.10">
    <property type="entry name" value="Creatinase/methionine aminopeptidase superfamily"/>
    <property type="match status" value="1"/>
</dbReference>
<keyword evidence="3 6" id="KW-0645">Protease</keyword>
<dbReference type="SUPFAM" id="SSF55920">
    <property type="entry name" value="Creatinase/aminopeptidase"/>
    <property type="match status" value="1"/>
</dbReference>
<evidence type="ECO:0000256" key="2">
    <source>
        <dbReference type="ARBA" id="ARBA00022438"/>
    </source>
</evidence>
<dbReference type="PANTHER" id="PTHR43330:SF8">
    <property type="entry name" value="METHIONINE AMINOPEPTIDASE 1D, MITOCHONDRIAL"/>
    <property type="match status" value="1"/>
</dbReference>
<evidence type="ECO:0000256" key="4">
    <source>
        <dbReference type="ARBA" id="ARBA00022723"/>
    </source>
</evidence>
<dbReference type="InterPro" id="IPR036005">
    <property type="entry name" value="Creatinase/aminopeptidase-like"/>
</dbReference>
<dbReference type="InterPro" id="IPR002467">
    <property type="entry name" value="Pept_M24A_MAP1"/>
</dbReference>
<evidence type="ECO:0000256" key="1">
    <source>
        <dbReference type="ARBA" id="ARBA00002521"/>
    </source>
</evidence>
<organism evidence="9 10">
    <name type="scientific">Rubritalea spongiae</name>
    <dbReference type="NCBI Taxonomy" id="430797"/>
    <lineage>
        <taxon>Bacteria</taxon>
        <taxon>Pseudomonadati</taxon>
        <taxon>Verrucomicrobiota</taxon>
        <taxon>Verrucomicrobiia</taxon>
        <taxon>Verrucomicrobiales</taxon>
        <taxon>Rubritaleaceae</taxon>
        <taxon>Rubritalea</taxon>
    </lineage>
</organism>
<gene>
    <name evidence="6 9" type="primary">map</name>
    <name evidence="9" type="ORF">ACFSQZ_04780</name>
</gene>
<dbReference type="EC" id="3.4.11.18" evidence="6 7"/>
<comment type="cofactor">
    <cofactor evidence="6">
        <name>Co(2+)</name>
        <dbReference type="ChEBI" id="CHEBI:48828"/>
    </cofactor>
    <cofactor evidence="6">
        <name>Zn(2+)</name>
        <dbReference type="ChEBI" id="CHEBI:29105"/>
    </cofactor>
    <cofactor evidence="6">
        <name>Mn(2+)</name>
        <dbReference type="ChEBI" id="CHEBI:29035"/>
    </cofactor>
    <cofactor evidence="6">
        <name>Fe(2+)</name>
        <dbReference type="ChEBI" id="CHEBI:29033"/>
    </cofactor>
    <text evidence="6">Binds 2 divalent metal cations per subunit. Has a high-affinity and a low affinity metal-binding site. The true nature of the physiological cofactor is under debate. The enzyme is active with cobalt, zinc, manganese or divalent iron ions. Most likely, methionine aminopeptidases function as mononuclear Fe(2+)-metalloproteases under physiological conditions, and the catalytically relevant metal-binding site has been assigned to the histidine-containing high-affinity site.</text>
</comment>
<dbReference type="GO" id="GO:0004239">
    <property type="term" value="F:initiator methionyl aminopeptidase activity"/>
    <property type="evidence" value="ECO:0007669"/>
    <property type="project" value="UniProtKB-EC"/>
</dbReference>
<evidence type="ECO:0000256" key="5">
    <source>
        <dbReference type="ARBA" id="ARBA00022801"/>
    </source>
</evidence>
<comment type="function">
    <text evidence="1 6">Removes the N-terminal methionine from nascent proteins. The N-terminal methionine is often cleaved when the second residue in the primary sequence is small and uncharged (Met-Ala-, Cys, Gly, Pro, Ser, Thr, or Val). Requires deformylation of the N(alpha)-formylated initiator methionine before it can be hydrolyzed.</text>
</comment>
<dbReference type="EMBL" id="JBHUJC010000012">
    <property type="protein sequence ID" value="MFD2275776.1"/>
    <property type="molecule type" value="Genomic_DNA"/>
</dbReference>
<comment type="subunit">
    <text evidence="6">Monomer.</text>
</comment>
<feature type="binding site" evidence="6">
    <location>
        <position position="80"/>
    </location>
    <ligand>
        <name>substrate</name>
    </ligand>
</feature>
<keyword evidence="10" id="KW-1185">Reference proteome</keyword>
<evidence type="ECO:0000256" key="6">
    <source>
        <dbReference type="HAMAP-Rule" id="MF_01974"/>
    </source>
</evidence>
<feature type="binding site" evidence="6">
    <location>
        <position position="205"/>
    </location>
    <ligand>
        <name>a divalent metal cation</name>
        <dbReference type="ChEBI" id="CHEBI:60240"/>
        <label>2</label>
        <note>catalytic</note>
    </ligand>
</feature>
<feature type="binding site" evidence="6">
    <location>
        <position position="109"/>
    </location>
    <ligand>
        <name>a divalent metal cation</name>
        <dbReference type="ChEBI" id="CHEBI:60240"/>
        <label>2</label>
        <note>catalytic</note>
    </ligand>
</feature>
<feature type="binding site" evidence="6">
    <location>
        <position position="109"/>
    </location>
    <ligand>
        <name>a divalent metal cation</name>
        <dbReference type="ChEBI" id="CHEBI:60240"/>
        <label>1</label>
    </ligand>
</feature>
<dbReference type="InterPro" id="IPR001714">
    <property type="entry name" value="Pept_M24_MAP"/>
</dbReference>
<evidence type="ECO:0000259" key="8">
    <source>
        <dbReference type="Pfam" id="PF00557"/>
    </source>
</evidence>
<reference evidence="10" key="1">
    <citation type="journal article" date="2019" name="Int. J. Syst. Evol. Microbiol.">
        <title>The Global Catalogue of Microorganisms (GCM) 10K type strain sequencing project: providing services to taxonomists for standard genome sequencing and annotation.</title>
        <authorList>
            <consortium name="The Broad Institute Genomics Platform"/>
            <consortium name="The Broad Institute Genome Sequencing Center for Infectious Disease"/>
            <person name="Wu L."/>
            <person name="Ma J."/>
        </authorList>
    </citation>
    <scope>NUCLEOTIDE SEQUENCE [LARGE SCALE GENOMIC DNA]</scope>
    <source>
        <strain evidence="10">JCM 16545</strain>
    </source>
</reference>
<dbReference type="HAMAP" id="MF_01974">
    <property type="entry name" value="MetAP_1"/>
    <property type="match status" value="1"/>
</dbReference>
<feature type="domain" description="Peptidase M24" evidence="8">
    <location>
        <begin position="15"/>
        <end position="242"/>
    </location>
</feature>
<evidence type="ECO:0000313" key="10">
    <source>
        <dbReference type="Proteomes" id="UP001597297"/>
    </source>
</evidence>
<feature type="binding site" evidence="6">
    <location>
        <position position="98"/>
    </location>
    <ligand>
        <name>a divalent metal cation</name>
        <dbReference type="ChEBI" id="CHEBI:60240"/>
        <label>1</label>
    </ligand>
</feature>
<feature type="binding site" evidence="6">
    <location>
        <position position="236"/>
    </location>
    <ligand>
        <name>a divalent metal cation</name>
        <dbReference type="ChEBI" id="CHEBI:60240"/>
        <label>1</label>
    </ligand>
</feature>
<feature type="binding site" evidence="6">
    <location>
        <position position="179"/>
    </location>
    <ligand>
        <name>substrate</name>
    </ligand>
</feature>
<accession>A0ABW5DZM8</accession>
<keyword evidence="4 6" id="KW-0479">Metal-binding</keyword>
<feature type="binding site" evidence="6">
    <location>
        <position position="236"/>
    </location>
    <ligand>
        <name>a divalent metal cation</name>
        <dbReference type="ChEBI" id="CHEBI:60240"/>
        <label>2</label>
        <note>catalytic</note>
    </ligand>
</feature>
<comment type="catalytic activity">
    <reaction evidence="6 7">
        <text>Release of N-terminal amino acids, preferentially methionine, from peptides and arylamides.</text>
        <dbReference type="EC" id="3.4.11.18"/>
    </reaction>
</comment>
<keyword evidence="2 6" id="KW-0031">Aminopeptidase</keyword>